<dbReference type="PROSITE" id="PS50067">
    <property type="entry name" value="KINESIN_MOTOR_2"/>
    <property type="match status" value="1"/>
</dbReference>
<evidence type="ECO:0000313" key="14">
    <source>
        <dbReference type="EMBL" id="KOS14544.1"/>
    </source>
</evidence>
<dbReference type="AlphaFoldDB" id="A0A0M8MUE6"/>
<dbReference type="EMBL" id="LGAV01000003">
    <property type="protein sequence ID" value="KOS14544.1"/>
    <property type="molecule type" value="Genomic_DNA"/>
</dbReference>
<sequence>MAAHIKVVARFRPAHVPDDALHVSSHHEVVVALDGTSTVQMTRGTETSFVFDHVFPMDTPQADVFEYGIKDTVEDVMLGYNGTIFAYGQTGSGKTYTMMVRSLFLTRQGPDIHDPHTRGLIPRITDQIFHRILTSPPTLEYVVKVSFMDIYMERVRDLLAPDRTNLPVHEDRVRGVYVKGLSDSYVASPADVYEALRTGNAARAVSSTRMNTESSRSHSIFTFTVQQRNTETGASKSGRLYLVDLAGSEKVQKTGASGQTLEEAKKINRSLSALGMVINALTDGKSMHVPYRDSKLTRILQESLGGNSRTTLIINCSPVAYNMDETISTLRFGMRAKSIKNNARVNVELSPTELRALVRKASAQTHAYKQHAEQLEKELEAWRAGRAMPSTQWIPLLRQGGSLPTSSRHSGPSAETAATEAATATETAHAKEVHRYQQRVQALEMELQNEKLKNAALQIDMKDLKEQCDEWQAKAAAAEDTAAAATAAAKDAAPSTHTREERVEAMLKEVTGASVPLEPLLDLVHVLSVASQETSAAMPLTTEQVHTLEEGLVQTHLVLSQQVQAARIAAQENAVLQQQKNALSDRNTALQQRYDLITNQIGALEHGLRVGDDGASQLAELRQVLDEHSSAHQLNTSTEATHLEQLLAIRSEETAGLTRSLDDLRASHEEQRRALELLSASLIRGEARGPDPAIVQRLLDASWQMEKTRELVSLRLREYERLKEQLMQGLRERSERIVEMEMEVEEMQDHYRMLLQSLNMRVQQRKMSMMERRLEQLTNVQRRLIDQNSTLKRDVALAEKRWHARHQRENIPPSPTLSASSFTSRAWSDVSEPMSYAPRIAKPMRGGGGGSTTAAEARVASPPKPKRWLSGAP</sequence>
<keyword evidence="3 10" id="KW-0493">Microtubule</keyword>
<dbReference type="PRINTS" id="PR00380">
    <property type="entry name" value="KINESINHEAVY"/>
</dbReference>
<dbReference type="RefSeq" id="XP_017992176.1">
    <property type="nucleotide sequence ID" value="XM_018135193.1"/>
</dbReference>
<evidence type="ECO:0000256" key="1">
    <source>
        <dbReference type="ARBA" id="ARBA00004245"/>
    </source>
</evidence>
<accession>A0A0M8MUE6</accession>
<feature type="region of interest" description="Disordered" evidence="12">
    <location>
        <begin position="400"/>
        <end position="427"/>
    </location>
</feature>
<keyword evidence="15" id="KW-1185">Reference proteome</keyword>
<dbReference type="Gene3D" id="3.40.850.10">
    <property type="entry name" value="Kinesin motor domain"/>
    <property type="match status" value="1"/>
</dbReference>
<feature type="region of interest" description="Disordered" evidence="12">
    <location>
        <begin position="838"/>
        <end position="873"/>
    </location>
</feature>
<evidence type="ECO:0000256" key="12">
    <source>
        <dbReference type="SAM" id="MobiDB-lite"/>
    </source>
</evidence>
<protein>
    <recommendedName>
        <fullName evidence="10">Kinesin-like protein</fullName>
    </recommendedName>
</protein>
<evidence type="ECO:0000259" key="13">
    <source>
        <dbReference type="PROSITE" id="PS50067"/>
    </source>
</evidence>
<evidence type="ECO:0000256" key="3">
    <source>
        <dbReference type="ARBA" id="ARBA00022701"/>
    </source>
</evidence>
<evidence type="ECO:0000256" key="7">
    <source>
        <dbReference type="ARBA" id="ARBA00023175"/>
    </source>
</evidence>
<evidence type="ECO:0000256" key="2">
    <source>
        <dbReference type="ARBA" id="ARBA00022490"/>
    </source>
</evidence>
<gene>
    <name evidence="14" type="ORF">Malapachy_0678</name>
</gene>
<keyword evidence="6 11" id="KW-0175">Coiled coil</keyword>
<evidence type="ECO:0000256" key="5">
    <source>
        <dbReference type="ARBA" id="ARBA00022840"/>
    </source>
</evidence>
<dbReference type="InterPro" id="IPR027417">
    <property type="entry name" value="P-loop_NTPase"/>
</dbReference>
<dbReference type="VEuPathDB" id="FungiDB:Malapachy_0678"/>
<evidence type="ECO:0000313" key="15">
    <source>
        <dbReference type="Proteomes" id="UP000037751"/>
    </source>
</evidence>
<evidence type="ECO:0000256" key="4">
    <source>
        <dbReference type="ARBA" id="ARBA00022741"/>
    </source>
</evidence>
<keyword evidence="5 9" id="KW-0067">ATP-binding</keyword>
<dbReference type="PANTHER" id="PTHR47968">
    <property type="entry name" value="CENTROMERE PROTEIN E"/>
    <property type="match status" value="1"/>
</dbReference>
<dbReference type="FunFam" id="3.40.850.10:FF:000031">
    <property type="entry name" value="Kinesin-like protein"/>
    <property type="match status" value="1"/>
</dbReference>
<dbReference type="SMART" id="SM00129">
    <property type="entry name" value="KISc"/>
    <property type="match status" value="1"/>
</dbReference>
<dbReference type="GO" id="GO:0007018">
    <property type="term" value="P:microtubule-based movement"/>
    <property type="evidence" value="ECO:0007669"/>
    <property type="project" value="InterPro"/>
</dbReference>
<comment type="subcellular location">
    <subcellularLocation>
        <location evidence="1">Cytoplasm</location>
        <location evidence="1">Cytoskeleton</location>
    </subcellularLocation>
</comment>
<comment type="caution">
    <text evidence="14">The sequence shown here is derived from an EMBL/GenBank/DDBJ whole genome shotgun (WGS) entry which is preliminary data.</text>
</comment>
<dbReference type="CDD" id="cd23649">
    <property type="entry name" value="Khc_CBD_cc"/>
    <property type="match status" value="1"/>
</dbReference>
<comment type="similarity">
    <text evidence="9 10">Belongs to the TRAFAC class myosin-kinesin ATPase superfamily. Kinesin family.</text>
</comment>
<keyword evidence="2" id="KW-0963">Cytoplasm</keyword>
<reference evidence="14 15" key="1">
    <citation type="submission" date="2015-07" db="EMBL/GenBank/DDBJ databases">
        <title>Draft Genome Sequence of Malassezia furfur CBS1878 and Malassezia pachydermatis CBS1879.</title>
        <authorList>
            <person name="Triana S."/>
            <person name="Ohm R."/>
            <person name="Gonzalez A."/>
            <person name="DeCock H."/>
            <person name="Restrepo S."/>
            <person name="Celis A."/>
        </authorList>
    </citation>
    <scope>NUCLEOTIDE SEQUENCE [LARGE SCALE GENOMIC DNA]</scope>
    <source>
        <strain evidence="14 15">CBS 1879</strain>
    </source>
</reference>
<dbReference type="Proteomes" id="UP000037751">
    <property type="component" value="Unassembled WGS sequence"/>
</dbReference>
<dbReference type="GO" id="GO:0003777">
    <property type="term" value="F:microtubule motor activity"/>
    <property type="evidence" value="ECO:0007669"/>
    <property type="project" value="InterPro"/>
</dbReference>
<dbReference type="InterPro" id="IPR001752">
    <property type="entry name" value="Kinesin_motor_dom"/>
</dbReference>
<dbReference type="SUPFAM" id="SSF52540">
    <property type="entry name" value="P-loop containing nucleoside triphosphate hydrolases"/>
    <property type="match status" value="1"/>
</dbReference>
<dbReference type="InterPro" id="IPR036961">
    <property type="entry name" value="Kinesin_motor_dom_sf"/>
</dbReference>
<dbReference type="GO" id="GO:0005874">
    <property type="term" value="C:microtubule"/>
    <property type="evidence" value="ECO:0007669"/>
    <property type="project" value="UniProtKB-KW"/>
</dbReference>
<feature type="coiled-coil region" evidence="11">
    <location>
        <begin position="433"/>
        <end position="488"/>
    </location>
</feature>
<dbReference type="PANTHER" id="PTHR47968:SF75">
    <property type="entry name" value="CENTROMERE-ASSOCIATED PROTEIN E"/>
    <property type="match status" value="1"/>
</dbReference>
<dbReference type="GO" id="GO:0005524">
    <property type="term" value="F:ATP binding"/>
    <property type="evidence" value="ECO:0007669"/>
    <property type="project" value="UniProtKB-UniRule"/>
</dbReference>
<evidence type="ECO:0000256" key="10">
    <source>
        <dbReference type="RuleBase" id="RU000394"/>
    </source>
</evidence>
<feature type="coiled-coil region" evidence="11">
    <location>
        <begin position="566"/>
        <end position="600"/>
    </location>
</feature>
<dbReference type="InterPro" id="IPR027640">
    <property type="entry name" value="Kinesin-like_fam"/>
</dbReference>
<feature type="binding site" evidence="9">
    <location>
        <begin position="88"/>
        <end position="95"/>
    </location>
    <ligand>
        <name>ATP</name>
        <dbReference type="ChEBI" id="CHEBI:30616"/>
    </ligand>
</feature>
<name>A0A0M8MUE6_9BASI</name>
<evidence type="ECO:0000256" key="9">
    <source>
        <dbReference type="PROSITE-ProRule" id="PRU00283"/>
    </source>
</evidence>
<dbReference type="CDD" id="cd01369">
    <property type="entry name" value="KISc_KHC_KIF5"/>
    <property type="match status" value="1"/>
</dbReference>
<dbReference type="STRING" id="77020.A0A0M8MUE6"/>
<keyword evidence="8" id="KW-0206">Cytoskeleton</keyword>
<dbReference type="Pfam" id="PF00225">
    <property type="entry name" value="Kinesin"/>
    <property type="match status" value="1"/>
</dbReference>
<evidence type="ECO:0000256" key="11">
    <source>
        <dbReference type="SAM" id="Coils"/>
    </source>
</evidence>
<dbReference type="PROSITE" id="PS00411">
    <property type="entry name" value="KINESIN_MOTOR_1"/>
    <property type="match status" value="1"/>
</dbReference>
<feature type="coiled-coil region" evidence="11">
    <location>
        <begin position="716"/>
        <end position="794"/>
    </location>
</feature>
<dbReference type="GO" id="GO:0008017">
    <property type="term" value="F:microtubule binding"/>
    <property type="evidence" value="ECO:0007669"/>
    <property type="project" value="InterPro"/>
</dbReference>
<proteinExistence type="inferred from homology"/>
<organism evidence="14 15">
    <name type="scientific">Malassezia pachydermatis</name>
    <dbReference type="NCBI Taxonomy" id="77020"/>
    <lineage>
        <taxon>Eukaryota</taxon>
        <taxon>Fungi</taxon>
        <taxon>Dikarya</taxon>
        <taxon>Basidiomycota</taxon>
        <taxon>Ustilaginomycotina</taxon>
        <taxon>Malasseziomycetes</taxon>
        <taxon>Malasseziales</taxon>
        <taxon>Malasseziaceae</taxon>
        <taxon>Malassezia</taxon>
    </lineage>
</organism>
<dbReference type="OrthoDB" id="3176171at2759"/>
<feature type="compositionally biased region" description="Low complexity" evidence="12">
    <location>
        <begin position="414"/>
        <end position="427"/>
    </location>
</feature>
<keyword evidence="7 9" id="KW-0505">Motor protein</keyword>
<dbReference type="GeneID" id="28727068"/>
<dbReference type="InterPro" id="IPR059182">
    <property type="entry name" value="Khc_C"/>
</dbReference>
<feature type="region of interest" description="Disordered" evidence="12">
    <location>
        <begin position="803"/>
        <end position="822"/>
    </location>
</feature>
<keyword evidence="4 9" id="KW-0547">Nucleotide-binding</keyword>
<dbReference type="InterPro" id="IPR019821">
    <property type="entry name" value="Kinesin_motor_CS"/>
</dbReference>
<feature type="domain" description="Kinesin motor" evidence="13">
    <location>
        <begin position="4"/>
        <end position="339"/>
    </location>
</feature>
<evidence type="ECO:0000256" key="6">
    <source>
        <dbReference type="ARBA" id="ARBA00023054"/>
    </source>
</evidence>
<evidence type="ECO:0000256" key="8">
    <source>
        <dbReference type="ARBA" id="ARBA00023212"/>
    </source>
</evidence>